<evidence type="ECO:0000259" key="3">
    <source>
        <dbReference type="Pfam" id="PF12804"/>
    </source>
</evidence>
<dbReference type="RefSeq" id="WP_161786611.1">
    <property type="nucleotide sequence ID" value="NZ_BBLU01000002.1"/>
</dbReference>
<dbReference type="STRING" id="1043493.SAMN05421637_0592"/>
<dbReference type="Gene3D" id="3.90.550.10">
    <property type="entry name" value="Spore Coat Polysaccharide Biosynthesis Protein SpsA, Chain A"/>
    <property type="match status" value="1"/>
</dbReference>
<evidence type="ECO:0000256" key="2">
    <source>
        <dbReference type="SAM" id="MobiDB-lite"/>
    </source>
</evidence>
<feature type="domain" description="MobA-like NTP transferase" evidence="3">
    <location>
        <begin position="24"/>
        <end position="173"/>
    </location>
</feature>
<sequence>MTSAEPGDRSGVPAESAPHARWDAVIVAGGRGSRLDGESKPDLVVGGEPLLDRTLAAVAGADAAVVVGGPRREGARWTVENPPGSGPAAALAAGLAELARDREPASVTVVLGVDTPLAAVAVPRLIAAAGPSQGAWLVDLEGIPQYLVAAYPTGALSARCGEDLGGASLRRLVAGLDMREITDGDGLAKDVDTWDDVRFWKERLG</sequence>
<evidence type="ECO:0000313" key="5">
    <source>
        <dbReference type="Proteomes" id="UP000183315"/>
    </source>
</evidence>
<dbReference type="InterPro" id="IPR025877">
    <property type="entry name" value="MobA-like_NTP_Trfase"/>
</dbReference>
<organism evidence="4 5">
    <name type="scientific">Demequina mangrovi</name>
    <dbReference type="NCBI Taxonomy" id="1043493"/>
    <lineage>
        <taxon>Bacteria</taxon>
        <taxon>Bacillati</taxon>
        <taxon>Actinomycetota</taxon>
        <taxon>Actinomycetes</taxon>
        <taxon>Micrococcales</taxon>
        <taxon>Demequinaceae</taxon>
        <taxon>Demequina</taxon>
    </lineage>
</organism>
<accession>A0A1H6V9R9</accession>
<dbReference type="eggNOG" id="COG0746">
    <property type="taxonomic scope" value="Bacteria"/>
</dbReference>
<gene>
    <name evidence="4" type="ORF">SAMN05421637_0592</name>
</gene>
<evidence type="ECO:0000256" key="1">
    <source>
        <dbReference type="ARBA" id="ARBA00022679"/>
    </source>
</evidence>
<dbReference type="PANTHER" id="PTHR19136:SF81">
    <property type="entry name" value="MOLYBDENUM COFACTOR GUANYLYLTRANSFERASE"/>
    <property type="match status" value="1"/>
</dbReference>
<keyword evidence="5" id="KW-1185">Reference proteome</keyword>
<dbReference type="PANTHER" id="PTHR19136">
    <property type="entry name" value="MOLYBDENUM COFACTOR GUANYLYLTRANSFERASE"/>
    <property type="match status" value="1"/>
</dbReference>
<name>A0A1H6V9R9_9MICO</name>
<evidence type="ECO:0000313" key="4">
    <source>
        <dbReference type="EMBL" id="SEI97042.1"/>
    </source>
</evidence>
<proteinExistence type="predicted"/>
<dbReference type="Proteomes" id="UP000183315">
    <property type="component" value="Unassembled WGS sequence"/>
</dbReference>
<dbReference type="Pfam" id="PF12804">
    <property type="entry name" value="NTP_transf_3"/>
    <property type="match status" value="1"/>
</dbReference>
<keyword evidence="1" id="KW-0808">Transferase</keyword>
<feature type="region of interest" description="Disordered" evidence="2">
    <location>
        <begin position="1"/>
        <end position="20"/>
    </location>
</feature>
<dbReference type="SUPFAM" id="SSF53448">
    <property type="entry name" value="Nucleotide-diphospho-sugar transferases"/>
    <property type="match status" value="1"/>
</dbReference>
<dbReference type="AlphaFoldDB" id="A0A1H6V9R9"/>
<dbReference type="EMBL" id="FNZI01000001">
    <property type="protein sequence ID" value="SEI97042.1"/>
    <property type="molecule type" value="Genomic_DNA"/>
</dbReference>
<dbReference type="GO" id="GO:0016779">
    <property type="term" value="F:nucleotidyltransferase activity"/>
    <property type="evidence" value="ECO:0007669"/>
    <property type="project" value="TreeGrafter"/>
</dbReference>
<reference evidence="5" key="1">
    <citation type="submission" date="2016-10" db="EMBL/GenBank/DDBJ databases">
        <authorList>
            <person name="Varghese N."/>
        </authorList>
    </citation>
    <scope>NUCLEOTIDE SEQUENCE [LARGE SCALE GENOMIC DNA]</scope>
    <source>
        <strain evidence="5">DSM 24868</strain>
    </source>
</reference>
<dbReference type="InterPro" id="IPR029044">
    <property type="entry name" value="Nucleotide-diphossugar_trans"/>
</dbReference>
<protein>
    <submittedName>
        <fullName evidence="4">Molybdopterin-guanine dinucleotide biosynthesis protein A</fullName>
    </submittedName>
</protein>